<accession>A0ABV8CFX2</accession>
<evidence type="ECO:0000256" key="2">
    <source>
        <dbReference type="HAMAP-Rule" id="MF_00489"/>
    </source>
</evidence>
<sequence length="153" mass="16766">MQIWIDGDACPKIIKEMLFRAAIRTQTCLIAVSNHPISIPPSPFIKRYQVGAGFDVADKYILTAMRSGDLVITADIPLADAVITQGGHALNPRGELYSAHNIKQHLAIRNLNDSLRSCNMIAGGPNKISQKEVRDFANKLDKFLGSALQPNLD</sequence>
<comment type="similarity">
    <text evidence="1 2">Belongs to the UPF0178 family.</text>
</comment>
<dbReference type="CDD" id="cd18720">
    <property type="entry name" value="PIN_YqxD-like"/>
    <property type="match status" value="1"/>
</dbReference>
<proteinExistence type="inferred from homology"/>
<dbReference type="Pfam" id="PF02639">
    <property type="entry name" value="DUF188"/>
    <property type="match status" value="1"/>
</dbReference>
<dbReference type="EMBL" id="JBHSAB010000017">
    <property type="protein sequence ID" value="MFC3908997.1"/>
    <property type="molecule type" value="Genomic_DNA"/>
</dbReference>
<organism evidence="3 4">
    <name type="scientific">Legionella dresdenensis</name>
    <dbReference type="NCBI Taxonomy" id="450200"/>
    <lineage>
        <taxon>Bacteria</taxon>
        <taxon>Pseudomonadati</taxon>
        <taxon>Pseudomonadota</taxon>
        <taxon>Gammaproteobacteria</taxon>
        <taxon>Legionellales</taxon>
        <taxon>Legionellaceae</taxon>
        <taxon>Legionella</taxon>
    </lineage>
</organism>
<dbReference type="Proteomes" id="UP001595758">
    <property type="component" value="Unassembled WGS sequence"/>
</dbReference>
<evidence type="ECO:0000313" key="4">
    <source>
        <dbReference type="Proteomes" id="UP001595758"/>
    </source>
</evidence>
<reference evidence="4" key="1">
    <citation type="journal article" date="2019" name="Int. J. Syst. Evol. Microbiol.">
        <title>The Global Catalogue of Microorganisms (GCM) 10K type strain sequencing project: providing services to taxonomists for standard genome sequencing and annotation.</title>
        <authorList>
            <consortium name="The Broad Institute Genomics Platform"/>
            <consortium name="The Broad Institute Genome Sequencing Center for Infectious Disease"/>
            <person name="Wu L."/>
            <person name="Ma J."/>
        </authorList>
    </citation>
    <scope>NUCLEOTIDE SEQUENCE [LARGE SCALE GENOMIC DNA]</scope>
    <source>
        <strain evidence="4">CCUG 59858</strain>
    </source>
</reference>
<name>A0ABV8CFX2_9GAMM</name>
<dbReference type="HAMAP" id="MF_00489">
    <property type="entry name" value="UPF0178"/>
    <property type="match status" value="1"/>
</dbReference>
<keyword evidence="4" id="KW-1185">Reference proteome</keyword>
<evidence type="ECO:0000313" key="3">
    <source>
        <dbReference type="EMBL" id="MFC3908997.1"/>
    </source>
</evidence>
<dbReference type="RefSeq" id="WP_382342811.1">
    <property type="nucleotide sequence ID" value="NZ_JBHSAB010000017.1"/>
</dbReference>
<protein>
    <recommendedName>
        <fullName evidence="2">UPF0178 protein ACFORL_07910</fullName>
    </recommendedName>
</protein>
<dbReference type="NCBIfam" id="NF001095">
    <property type="entry name" value="PRK00124.1"/>
    <property type="match status" value="1"/>
</dbReference>
<evidence type="ECO:0000256" key="1">
    <source>
        <dbReference type="ARBA" id="ARBA00008522"/>
    </source>
</evidence>
<gene>
    <name evidence="3" type="ORF">ACFORL_07910</name>
</gene>
<dbReference type="PANTHER" id="PTHR35146:SF1">
    <property type="entry name" value="UPF0178 PROTEIN YAII"/>
    <property type="match status" value="1"/>
</dbReference>
<dbReference type="PANTHER" id="PTHR35146">
    <property type="entry name" value="UPF0178 PROTEIN YAII"/>
    <property type="match status" value="1"/>
</dbReference>
<dbReference type="InterPro" id="IPR003791">
    <property type="entry name" value="UPF0178"/>
</dbReference>
<comment type="caution">
    <text evidence="3">The sequence shown here is derived from an EMBL/GenBank/DDBJ whole genome shotgun (WGS) entry which is preliminary data.</text>
</comment>